<evidence type="ECO:0000256" key="1">
    <source>
        <dbReference type="ARBA" id="ARBA00004141"/>
    </source>
</evidence>
<feature type="region of interest" description="Disordered" evidence="5">
    <location>
        <begin position="421"/>
        <end position="445"/>
    </location>
</feature>
<evidence type="ECO:0000313" key="7">
    <source>
        <dbReference type="EMBL" id="CAE7231580.1"/>
    </source>
</evidence>
<protein>
    <recommendedName>
        <fullName evidence="9">Etoposide-induced protein 2.4-domain-containing protein</fullName>
    </recommendedName>
</protein>
<dbReference type="GO" id="GO:0016020">
    <property type="term" value="C:membrane"/>
    <property type="evidence" value="ECO:0007669"/>
    <property type="project" value="UniProtKB-SubCell"/>
</dbReference>
<dbReference type="InterPro" id="IPR059112">
    <property type="entry name" value="CysZ/EI24"/>
</dbReference>
<evidence type="ECO:0000256" key="3">
    <source>
        <dbReference type="ARBA" id="ARBA00022989"/>
    </source>
</evidence>
<dbReference type="GO" id="GO:0005783">
    <property type="term" value="C:endoplasmic reticulum"/>
    <property type="evidence" value="ECO:0007669"/>
    <property type="project" value="TreeGrafter"/>
</dbReference>
<gene>
    <name evidence="7" type="ORF">RDB_LOCUS187440</name>
</gene>
<evidence type="ECO:0000256" key="2">
    <source>
        <dbReference type="ARBA" id="ARBA00022692"/>
    </source>
</evidence>
<dbReference type="PANTHER" id="PTHR21389:SF0">
    <property type="entry name" value="ETOPOSIDE-INDUCED PROTEIN 2.4 HOMOLOG"/>
    <property type="match status" value="1"/>
</dbReference>
<feature type="transmembrane region" description="Helical" evidence="6">
    <location>
        <begin position="171"/>
        <end position="193"/>
    </location>
</feature>
<dbReference type="Pfam" id="PF07264">
    <property type="entry name" value="EI24"/>
    <property type="match status" value="1"/>
</dbReference>
<keyword evidence="3 6" id="KW-1133">Transmembrane helix</keyword>
<name>A0A8H3E8V4_9AGAM</name>
<keyword evidence="2 6" id="KW-0812">Transmembrane</keyword>
<dbReference type="PANTHER" id="PTHR21389">
    <property type="entry name" value="P53 INDUCED PROTEIN"/>
    <property type="match status" value="1"/>
</dbReference>
<evidence type="ECO:0000256" key="4">
    <source>
        <dbReference type="ARBA" id="ARBA00023136"/>
    </source>
</evidence>
<feature type="transmembrane region" description="Helical" evidence="6">
    <location>
        <begin position="262"/>
        <end position="283"/>
    </location>
</feature>
<dbReference type="EMBL" id="CAJNJQ010006564">
    <property type="protein sequence ID" value="CAE7231580.1"/>
    <property type="molecule type" value="Genomic_DNA"/>
</dbReference>
<comment type="caution">
    <text evidence="7">The sequence shown here is derived from an EMBL/GenBank/DDBJ whole genome shotgun (WGS) entry which is preliminary data.</text>
</comment>
<dbReference type="AlphaFoldDB" id="A0A8H3E8V4"/>
<accession>A0A8H3E8V4</accession>
<dbReference type="GO" id="GO:0016236">
    <property type="term" value="P:macroautophagy"/>
    <property type="evidence" value="ECO:0007669"/>
    <property type="project" value="TreeGrafter"/>
</dbReference>
<proteinExistence type="predicted"/>
<evidence type="ECO:0008006" key="9">
    <source>
        <dbReference type="Google" id="ProtNLM"/>
    </source>
</evidence>
<organism evidence="7 8">
    <name type="scientific">Rhizoctonia solani</name>
    <dbReference type="NCBI Taxonomy" id="456999"/>
    <lineage>
        <taxon>Eukaryota</taxon>
        <taxon>Fungi</taxon>
        <taxon>Dikarya</taxon>
        <taxon>Basidiomycota</taxon>
        <taxon>Agaricomycotina</taxon>
        <taxon>Agaricomycetes</taxon>
        <taxon>Cantharellales</taxon>
        <taxon>Ceratobasidiaceae</taxon>
        <taxon>Rhizoctonia</taxon>
    </lineage>
</organism>
<reference evidence="7" key="1">
    <citation type="submission" date="2021-01" db="EMBL/GenBank/DDBJ databases">
        <authorList>
            <person name="Kaushik A."/>
        </authorList>
    </citation>
    <scope>NUCLEOTIDE SEQUENCE</scope>
    <source>
        <strain evidence="7">AG5</strain>
    </source>
</reference>
<sequence>MYCHAVYFVTFCLPEIASEYAHVDCPWLDTRQTSGDSDTQPSTFVNVMSSRSGSIPAPSIRSTPASRRPIAGNIPGHGRVQTPRATPPVETNSGTPEPRPQPHAHFHHQRVPHSPYEASAATYPRFLPIWETVRLQLEFFARGLLDANRWDRVARIVIEDSEVRSNVFKSLLLNSLSLASIYTLDLIFVPLLAGKQDRWLHRNFGSLYTVFWLLPVVGVSLYLNTTFSSGLAKRVYHLQYGRSAAPAPTGFSGMLNTIATSAYRVILIFSYMTISLVLSYVPIIGSTAAFIFVCWIDAFYCFEFMWIARGMRLSERVRHEEERWAYFLAFGLPSTAMCMSGSSLANAAVFALIYPAYIIMAMYANPKPDNPYQPIPPTEYDPNPAPIFPSPFMPIRIPFFAPVIWLNDQVAKLLDASTGGRRRRVSSAGPGIQMEGVEEGVGRSQRAGFRLRKDARKLD</sequence>
<feature type="transmembrane region" description="Helical" evidence="6">
    <location>
        <begin position="344"/>
        <end position="364"/>
    </location>
</feature>
<feature type="compositionally biased region" description="Basic residues" evidence="5">
    <location>
        <begin position="102"/>
        <end position="111"/>
    </location>
</feature>
<evidence type="ECO:0000256" key="6">
    <source>
        <dbReference type="SAM" id="Phobius"/>
    </source>
</evidence>
<feature type="compositionally biased region" description="Polar residues" evidence="5">
    <location>
        <begin position="32"/>
        <end position="53"/>
    </location>
</feature>
<dbReference type="Proteomes" id="UP000663827">
    <property type="component" value="Unassembled WGS sequence"/>
</dbReference>
<comment type="subcellular location">
    <subcellularLocation>
        <location evidence="1">Membrane</location>
        <topology evidence="1">Multi-pass membrane protein</topology>
    </subcellularLocation>
</comment>
<feature type="transmembrane region" description="Helical" evidence="6">
    <location>
        <begin position="289"/>
        <end position="308"/>
    </location>
</feature>
<feature type="transmembrane region" description="Helical" evidence="6">
    <location>
        <begin position="205"/>
        <end position="224"/>
    </location>
</feature>
<feature type="region of interest" description="Disordered" evidence="5">
    <location>
        <begin position="32"/>
        <end position="111"/>
    </location>
</feature>
<keyword evidence="4 6" id="KW-0472">Membrane</keyword>
<evidence type="ECO:0000313" key="8">
    <source>
        <dbReference type="Proteomes" id="UP000663827"/>
    </source>
</evidence>
<evidence type="ECO:0000256" key="5">
    <source>
        <dbReference type="SAM" id="MobiDB-lite"/>
    </source>
</evidence>